<proteinExistence type="predicted"/>
<protein>
    <recommendedName>
        <fullName evidence="1">DUF4116 domain-containing protein</fullName>
    </recommendedName>
</protein>
<evidence type="ECO:0000313" key="2">
    <source>
        <dbReference type="EMBL" id="CAK9013062.1"/>
    </source>
</evidence>
<feature type="domain" description="DUF4116" evidence="1">
    <location>
        <begin position="61"/>
        <end position="102"/>
    </location>
</feature>
<feature type="domain" description="DUF4116" evidence="1">
    <location>
        <begin position="134"/>
        <end position="161"/>
    </location>
</feature>
<dbReference type="EMBL" id="CAXAMN010005258">
    <property type="protein sequence ID" value="CAK9013062.1"/>
    <property type="molecule type" value="Genomic_DNA"/>
</dbReference>
<evidence type="ECO:0000259" key="1">
    <source>
        <dbReference type="Pfam" id="PF13475"/>
    </source>
</evidence>
<sequence>MATSVGLASQALASIGLAAPGLAPQGKTASQAAEEKDFAELMKPDIIPKLWGKVAAQVQAAVVRDGRALAHAAPPLKQDKEVVLKAVQADGSALMFASEELQRDKEKMGGHPPSRDVLIQSNICLGLATALIADKEVALAAVKQSGKALQHCSEQLRNDEESWVGKQAEGRTVKDVCLAAVQQNGRALRYASEGQRLNRVVVDAAMENNTATVLHWRGGKGLGREWEEILTKRWKEQGFHLQRRKAGQILRAQTLAA</sequence>
<name>A0ABP0JF74_9DINO</name>
<dbReference type="Pfam" id="PF13475">
    <property type="entry name" value="DUF4116"/>
    <property type="match status" value="2"/>
</dbReference>
<evidence type="ECO:0000313" key="3">
    <source>
        <dbReference type="Proteomes" id="UP001642484"/>
    </source>
</evidence>
<dbReference type="InterPro" id="IPR025197">
    <property type="entry name" value="DUF4116"/>
</dbReference>
<reference evidence="2 3" key="1">
    <citation type="submission" date="2024-02" db="EMBL/GenBank/DDBJ databases">
        <authorList>
            <person name="Chen Y."/>
            <person name="Shah S."/>
            <person name="Dougan E. K."/>
            <person name="Thang M."/>
            <person name="Chan C."/>
        </authorList>
    </citation>
    <scope>NUCLEOTIDE SEQUENCE [LARGE SCALE GENOMIC DNA]</scope>
</reference>
<gene>
    <name evidence="2" type="ORF">CCMP2556_LOCUS11114</name>
</gene>
<dbReference type="Proteomes" id="UP001642484">
    <property type="component" value="Unassembled WGS sequence"/>
</dbReference>
<keyword evidence="3" id="KW-1185">Reference proteome</keyword>
<comment type="caution">
    <text evidence="2">The sequence shown here is derived from an EMBL/GenBank/DDBJ whole genome shotgun (WGS) entry which is preliminary data.</text>
</comment>
<organism evidence="2 3">
    <name type="scientific">Durusdinium trenchii</name>
    <dbReference type="NCBI Taxonomy" id="1381693"/>
    <lineage>
        <taxon>Eukaryota</taxon>
        <taxon>Sar</taxon>
        <taxon>Alveolata</taxon>
        <taxon>Dinophyceae</taxon>
        <taxon>Suessiales</taxon>
        <taxon>Symbiodiniaceae</taxon>
        <taxon>Durusdinium</taxon>
    </lineage>
</organism>
<accession>A0ABP0JF74</accession>